<protein>
    <recommendedName>
        <fullName evidence="1">Vacuolar protein sorting-associated protein 52 homolog</fullName>
    </recommendedName>
</protein>
<dbReference type="GO" id="GO:0005829">
    <property type="term" value="C:cytosol"/>
    <property type="evidence" value="ECO:0007669"/>
    <property type="project" value="GOC"/>
</dbReference>
<dbReference type="InterPro" id="IPR048319">
    <property type="entry name" value="Vps52_CC"/>
</dbReference>
<feature type="coiled-coil region" evidence="2">
    <location>
        <begin position="41"/>
        <end position="111"/>
    </location>
</feature>
<evidence type="ECO:0000256" key="1">
    <source>
        <dbReference type="ARBA" id="ARBA00017083"/>
    </source>
</evidence>
<accession>V4BAH1</accession>
<proteinExistence type="predicted"/>
<evidence type="ECO:0000313" key="4">
    <source>
        <dbReference type="EMBL" id="ESP04476.1"/>
    </source>
</evidence>
<gene>
    <name evidence="4" type="ORF">LOTGIDRAFT_136177</name>
</gene>
<dbReference type="GO" id="GO:0007041">
    <property type="term" value="P:lysosomal transport"/>
    <property type="evidence" value="ECO:0007669"/>
    <property type="project" value="TreeGrafter"/>
</dbReference>
<dbReference type="Proteomes" id="UP000030746">
    <property type="component" value="Unassembled WGS sequence"/>
</dbReference>
<evidence type="ECO:0000259" key="3">
    <source>
        <dbReference type="Pfam" id="PF04129"/>
    </source>
</evidence>
<dbReference type="GO" id="GO:0042147">
    <property type="term" value="P:retrograde transport, endosome to Golgi"/>
    <property type="evidence" value="ECO:0007669"/>
    <property type="project" value="TreeGrafter"/>
</dbReference>
<organism evidence="4 5">
    <name type="scientific">Lottia gigantea</name>
    <name type="common">Giant owl limpet</name>
    <dbReference type="NCBI Taxonomy" id="225164"/>
    <lineage>
        <taxon>Eukaryota</taxon>
        <taxon>Metazoa</taxon>
        <taxon>Spiralia</taxon>
        <taxon>Lophotrochozoa</taxon>
        <taxon>Mollusca</taxon>
        <taxon>Gastropoda</taxon>
        <taxon>Patellogastropoda</taxon>
        <taxon>Lottioidea</taxon>
        <taxon>Lottiidae</taxon>
        <taxon>Lottia</taxon>
    </lineage>
</organism>
<reference evidence="4 5" key="1">
    <citation type="journal article" date="2013" name="Nature">
        <title>Insights into bilaterian evolution from three spiralian genomes.</title>
        <authorList>
            <person name="Simakov O."/>
            <person name="Marletaz F."/>
            <person name="Cho S.J."/>
            <person name="Edsinger-Gonzales E."/>
            <person name="Havlak P."/>
            <person name="Hellsten U."/>
            <person name="Kuo D.H."/>
            <person name="Larsson T."/>
            <person name="Lv J."/>
            <person name="Arendt D."/>
            <person name="Savage R."/>
            <person name="Osoegawa K."/>
            <person name="de Jong P."/>
            <person name="Grimwood J."/>
            <person name="Chapman J.A."/>
            <person name="Shapiro H."/>
            <person name="Aerts A."/>
            <person name="Otillar R.P."/>
            <person name="Terry A.Y."/>
            <person name="Boore J.L."/>
            <person name="Grigoriev I.V."/>
            <person name="Lindberg D.R."/>
            <person name="Seaver E.C."/>
            <person name="Weisblat D.A."/>
            <person name="Putnam N.H."/>
            <person name="Rokhsar D.S."/>
        </authorList>
    </citation>
    <scope>NUCLEOTIDE SEQUENCE [LARGE SCALE GENOMIC DNA]</scope>
</reference>
<dbReference type="KEGG" id="lgi:LOTGIDRAFT_136177"/>
<dbReference type="GO" id="GO:0006896">
    <property type="term" value="P:Golgi to vacuole transport"/>
    <property type="evidence" value="ECO:0007669"/>
    <property type="project" value="TreeGrafter"/>
</dbReference>
<feature type="non-terminal residue" evidence="4">
    <location>
        <position position="1"/>
    </location>
</feature>
<evidence type="ECO:0000256" key="2">
    <source>
        <dbReference type="SAM" id="Coils"/>
    </source>
</evidence>
<dbReference type="GO" id="GO:0019905">
    <property type="term" value="F:syntaxin binding"/>
    <property type="evidence" value="ECO:0007669"/>
    <property type="project" value="TreeGrafter"/>
</dbReference>
<dbReference type="PANTHER" id="PTHR14190">
    <property type="entry name" value="SUPPRESSOR OF ACTIN MUTATIONS 2/VACUOLAR PROTEIN SORTING 52"/>
    <property type="match status" value="1"/>
</dbReference>
<keyword evidence="5" id="KW-1185">Reference proteome</keyword>
<dbReference type="GO" id="GO:0000938">
    <property type="term" value="C:GARP complex"/>
    <property type="evidence" value="ECO:0007669"/>
    <property type="project" value="TreeGrafter"/>
</dbReference>
<dbReference type="CTD" id="20233773"/>
<name>V4BAH1_LOTGI</name>
<sequence>LNLGDLDLTSEDFLLDEVDVHIQQNLEDEIVKEALKTGVDLRQYSKQIEKELLQVENASIKDYIKESQNIASLHKQISACDTILQRMEEMLNGFQGDLSSISNEIQTLQEQSIAMNIKLKNRQAIRGELSQFVDEMVIPEQMIR</sequence>
<dbReference type="EMBL" id="KB199728">
    <property type="protein sequence ID" value="ESP04476.1"/>
    <property type="molecule type" value="Genomic_DNA"/>
</dbReference>
<dbReference type="Pfam" id="PF04129">
    <property type="entry name" value="Vps52_CC"/>
    <property type="match status" value="1"/>
</dbReference>
<dbReference type="STRING" id="225164.V4BAH1"/>
<dbReference type="PANTHER" id="PTHR14190:SF7">
    <property type="entry name" value="VACUOLAR PROTEIN SORTING-ASSOCIATED PROTEIN 52 HOMOLOG"/>
    <property type="match status" value="1"/>
</dbReference>
<dbReference type="RefSeq" id="XP_009044807.1">
    <property type="nucleotide sequence ID" value="XM_009046559.1"/>
</dbReference>
<evidence type="ECO:0000313" key="5">
    <source>
        <dbReference type="Proteomes" id="UP000030746"/>
    </source>
</evidence>
<keyword evidence="2" id="KW-0175">Coiled coil</keyword>
<dbReference type="HOGENOM" id="CLU_1801283_0_0_1"/>
<dbReference type="AlphaFoldDB" id="V4BAH1"/>
<dbReference type="InterPro" id="IPR007258">
    <property type="entry name" value="Vps52"/>
</dbReference>
<dbReference type="GeneID" id="20233773"/>
<dbReference type="OrthoDB" id="19482at2759"/>
<dbReference type="OMA" id="HYQINES"/>
<dbReference type="GO" id="GO:0032456">
    <property type="term" value="P:endocytic recycling"/>
    <property type="evidence" value="ECO:0007669"/>
    <property type="project" value="TreeGrafter"/>
</dbReference>
<feature type="domain" description="Vps52 coiled-coil" evidence="3">
    <location>
        <begin position="62"/>
        <end position="143"/>
    </location>
</feature>